<keyword evidence="2" id="KW-1185">Reference proteome</keyword>
<evidence type="ECO:0000313" key="2">
    <source>
        <dbReference type="Proteomes" id="UP000515955"/>
    </source>
</evidence>
<dbReference type="EMBL" id="CP060717">
    <property type="protein sequence ID" value="QNN65835.1"/>
    <property type="molecule type" value="Genomic_DNA"/>
</dbReference>
<accession>A0A7G9SDB0</accession>
<dbReference type="KEGG" id="srhi:H9L12_04670"/>
<protein>
    <submittedName>
        <fullName evidence="1">Uncharacterized protein</fullName>
    </submittedName>
</protein>
<sequence length="182" mass="20168">MSERLYWQGSHDNFCGLYAADYIIARHKTAKAGNTNKLEDSFHRAFFALLKKAEKVGLLTANRIAARVKSGGFSSPQIARIFNSLSPNAREGLIATTFASSSFKRFAESIESKDRIKPASGCLPNCAIIKHDSGTHWLAVVGVREDGSYLCFDPNSSANVRRRERIEWDDGVFISRPGVLKV</sequence>
<gene>
    <name evidence="1" type="ORF">H9L12_04670</name>
</gene>
<evidence type="ECO:0000313" key="1">
    <source>
        <dbReference type="EMBL" id="QNN65835.1"/>
    </source>
</evidence>
<name>A0A7G9SDB0_9SPHN</name>
<proteinExistence type="predicted"/>
<dbReference type="AlphaFoldDB" id="A0A7G9SDB0"/>
<dbReference type="Proteomes" id="UP000515955">
    <property type="component" value="Chromosome"/>
</dbReference>
<dbReference type="RefSeq" id="WP_187542820.1">
    <property type="nucleotide sequence ID" value="NZ_CP060717.1"/>
</dbReference>
<organism evidence="1 2">
    <name type="scientific">Sphingomonas rhizophila</name>
    <dbReference type="NCBI Taxonomy" id="2071607"/>
    <lineage>
        <taxon>Bacteria</taxon>
        <taxon>Pseudomonadati</taxon>
        <taxon>Pseudomonadota</taxon>
        <taxon>Alphaproteobacteria</taxon>
        <taxon>Sphingomonadales</taxon>
        <taxon>Sphingomonadaceae</taxon>
        <taxon>Sphingomonas</taxon>
    </lineage>
</organism>
<reference evidence="1 2" key="1">
    <citation type="submission" date="2020-08" db="EMBL/GenBank/DDBJ databases">
        <title>Genome sequence of Sphingomonas rhizophila KACC 19189T.</title>
        <authorList>
            <person name="Hyun D.-W."/>
            <person name="Bae J.-W."/>
        </authorList>
    </citation>
    <scope>NUCLEOTIDE SEQUENCE [LARGE SCALE GENOMIC DNA]</scope>
    <source>
        <strain evidence="1 2">KACC 19189</strain>
    </source>
</reference>